<gene>
    <name evidence="1" type="ORF">ACFQE1_15290</name>
</gene>
<keyword evidence="2" id="KW-1185">Reference proteome</keyword>
<dbReference type="InterPro" id="IPR012349">
    <property type="entry name" value="Split_barrel_FMN-bd"/>
</dbReference>
<sequence length="145" mass="16629">MDTDDYTYTMPMNDGEVERALRENEVGVLSLSGEGDAYAIPVAYHYADRTLFFRLGEHEGSEKIRFVDATDRACFLLYDYESEMDSWSVLARGPISRVPPDESPDRIEIDDAYVALRVFDEPIEELDATLYRLAVEEWSGRRTAE</sequence>
<name>A0ABD5S3X6_9EURY</name>
<accession>A0ABD5S3X6</accession>
<dbReference type="Pfam" id="PF12900">
    <property type="entry name" value="Pyridox_ox_2"/>
    <property type="match status" value="1"/>
</dbReference>
<dbReference type="AlphaFoldDB" id="A0ABD5S3X6"/>
<reference evidence="1 2" key="1">
    <citation type="journal article" date="2019" name="Int. J. Syst. Evol. Microbiol.">
        <title>The Global Catalogue of Microorganisms (GCM) 10K type strain sequencing project: providing services to taxonomists for standard genome sequencing and annotation.</title>
        <authorList>
            <consortium name="The Broad Institute Genomics Platform"/>
            <consortium name="The Broad Institute Genome Sequencing Center for Infectious Disease"/>
            <person name="Wu L."/>
            <person name="Ma J."/>
        </authorList>
    </citation>
    <scope>NUCLEOTIDE SEQUENCE [LARGE SCALE GENOMIC DNA]</scope>
    <source>
        <strain evidence="1 2">NBRC 111368</strain>
    </source>
</reference>
<protein>
    <submittedName>
        <fullName evidence="1">Pyridoxamine 5'-phosphate oxidase family protein</fullName>
    </submittedName>
</protein>
<evidence type="ECO:0000313" key="2">
    <source>
        <dbReference type="Proteomes" id="UP001596328"/>
    </source>
</evidence>
<proteinExistence type="predicted"/>
<organism evidence="1 2">
    <name type="scientific">Halobium palmae</name>
    <dbReference type="NCBI Taxonomy" id="1776492"/>
    <lineage>
        <taxon>Archaea</taxon>
        <taxon>Methanobacteriati</taxon>
        <taxon>Methanobacteriota</taxon>
        <taxon>Stenosarchaea group</taxon>
        <taxon>Halobacteria</taxon>
        <taxon>Halobacteriales</taxon>
        <taxon>Haloferacaceae</taxon>
        <taxon>Halobium</taxon>
    </lineage>
</organism>
<comment type="caution">
    <text evidence="1">The sequence shown here is derived from an EMBL/GenBank/DDBJ whole genome shotgun (WGS) entry which is preliminary data.</text>
</comment>
<evidence type="ECO:0000313" key="1">
    <source>
        <dbReference type="EMBL" id="MFC6725707.1"/>
    </source>
</evidence>
<dbReference type="EMBL" id="JBHSWU010000662">
    <property type="protein sequence ID" value="MFC6725707.1"/>
    <property type="molecule type" value="Genomic_DNA"/>
</dbReference>
<dbReference type="Proteomes" id="UP001596328">
    <property type="component" value="Unassembled WGS sequence"/>
</dbReference>
<dbReference type="Gene3D" id="2.30.110.10">
    <property type="entry name" value="Electron Transport, Fmn-binding Protein, Chain A"/>
    <property type="match status" value="1"/>
</dbReference>
<dbReference type="SUPFAM" id="SSF50475">
    <property type="entry name" value="FMN-binding split barrel"/>
    <property type="match status" value="1"/>
</dbReference>
<dbReference type="InterPro" id="IPR024747">
    <property type="entry name" value="Pyridox_Oxase-rel"/>
</dbReference>